<feature type="signal peptide" evidence="2">
    <location>
        <begin position="1"/>
        <end position="24"/>
    </location>
</feature>
<dbReference type="EMBL" id="QRAN01000011">
    <property type="protein sequence ID" value="RLQ21602.1"/>
    <property type="molecule type" value="Genomic_DNA"/>
</dbReference>
<dbReference type="SMART" id="SM00028">
    <property type="entry name" value="TPR"/>
    <property type="match status" value="2"/>
</dbReference>
<keyword evidence="4" id="KW-1185">Reference proteome</keyword>
<evidence type="ECO:0000256" key="2">
    <source>
        <dbReference type="SAM" id="SignalP"/>
    </source>
</evidence>
<sequence>MLNTCPLSLLCGLLLALQPLVAAAAPAPYGEGFVRLGAQWGEGGLEWLERPGDSNIPGDGQAFEQQLESLEQAGGPYADSLAEPLASLGRHYRQAGDYQQAAALYRRAMHVIRVNDGLGSDRQVPLLRELLLSYRQAGNLEALDERYDYFFHLFGNGRPPFTQARIRAAQEYMRWQREALRHELGAGRQRLLKLIELNADMLEHMQQQANVPYRWLRDVSYSQVLNHYLLLQRFEPTIAEQQLLTSREYMGTQQVVQSLEEQKLDARLRTAPAQVAAIFRQLSRAAAGQGAVETAAVHLGLADWYFWNGNRQRAAASYREVVAILNEAGEQALLQQWLGEPVELPDNGVFWRAETFAAGPAATIEARYDVSARGRVSGLEARHTGGDEDHNLHDFRRQLSATLFRPRWASGEAEAVEGLTRRYRLLD</sequence>
<gene>
    <name evidence="3" type="ORF">DWB85_11315</name>
</gene>
<dbReference type="PROSITE" id="PS50005">
    <property type="entry name" value="TPR"/>
    <property type="match status" value="1"/>
</dbReference>
<proteinExistence type="predicted"/>
<dbReference type="InterPro" id="IPR019734">
    <property type="entry name" value="TPR_rpt"/>
</dbReference>
<evidence type="ECO:0000256" key="1">
    <source>
        <dbReference type="PROSITE-ProRule" id="PRU00339"/>
    </source>
</evidence>
<accession>A0A3L7E0F7</accession>
<dbReference type="AlphaFoldDB" id="A0A3L7E0F7"/>
<dbReference type="RefSeq" id="WP_117954624.1">
    <property type="nucleotide sequence ID" value="NZ_QRAN01000011.1"/>
</dbReference>
<feature type="chain" id="PRO_5018069484" evidence="2">
    <location>
        <begin position="25"/>
        <end position="427"/>
    </location>
</feature>
<keyword evidence="1" id="KW-0802">TPR repeat</keyword>
<name>A0A3L7E0F7_9GAMM</name>
<protein>
    <submittedName>
        <fullName evidence="3">Tetratricopeptide repeat protein</fullName>
    </submittedName>
</protein>
<dbReference type="InterPro" id="IPR011990">
    <property type="entry name" value="TPR-like_helical_dom_sf"/>
</dbReference>
<dbReference type="Proteomes" id="UP000265509">
    <property type="component" value="Unassembled WGS sequence"/>
</dbReference>
<organism evidence="3 4">
    <name type="scientific">Seongchinamella sediminis</name>
    <dbReference type="NCBI Taxonomy" id="2283635"/>
    <lineage>
        <taxon>Bacteria</taxon>
        <taxon>Pseudomonadati</taxon>
        <taxon>Pseudomonadota</taxon>
        <taxon>Gammaproteobacteria</taxon>
        <taxon>Cellvibrionales</taxon>
        <taxon>Halieaceae</taxon>
        <taxon>Seongchinamella</taxon>
    </lineage>
</organism>
<reference evidence="3 4" key="1">
    <citation type="submission" date="2018-07" db="EMBL/GenBank/DDBJ databases">
        <title>Halioglobus sp. genome submission.</title>
        <authorList>
            <person name="Ye M.-Q."/>
            <person name="Du Z.-J."/>
        </authorList>
    </citation>
    <scope>NUCLEOTIDE SEQUENCE [LARGE SCALE GENOMIC DNA]</scope>
    <source>
        <strain evidence="3 4">U0301</strain>
    </source>
</reference>
<feature type="repeat" description="TPR" evidence="1">
    <location>
        <begin position="82"/>
        <end position="115"/>
    </location>
</feature>
<comment type="caution">
    <text evidence="3">The sequence shown here is derived from an EMBL/GenBank/DDBJ whole genome shotgun (WGS) entry which is preliminary data.</text>
</comment>
<evidence type="ECO:0000313" key="4">
    <source>
        <dbReference type="Proteomes" id="UP000265509"/>
    </source>
</evidence>
<keyword evidence="2" id="KW-0732">Signal</keyword>
<dbReference type="OrthoDB" id="7061470at2"/>
<evidence type="ECO:0000313" key="3">
    <source>
        <dbReference type="EMBL" id="RLQ21602.1"/>
    </source>
</evidence>
<dbReference type="Gene3D" id="1.25.40.10">
    <property type="entry name" value="Tetratricopeptide repeat domain"/>
    <property type="match status" value="1"/>
</dbReference>